<accession>W6MRY1</accession>
<dbReference type="GO" id="GO:0070064">
    <property type="term" value="F:proline-rich region binding"/>
    <property type="evidence" value="ECO:0007669"/>
    <property type="project" value="EnsemblFungi"/>
</dbReference>
<evidence type="ECO:0000313" key="7">
    <source>
        <dbReference type="EMBL" id="CDK29469.1"/>
    </source>
</evidence>
<evidence type="ECO:0000256" key="3">
    <source>
        <dbReference type="ARBA" id="ARBA00022490"/>
    </source>
</evidence>
<dbReference type="GO" id="GO:0005856">
    <property type="term" value="C:cytoskeleton"/>
    <property type="evidence" value="ECO:0007669"/>
    <property type="project" value="UniProtKB-SubCell"/>
</dbReference>
<evidence type="ECO:0000313" key="8">
    <source>
        <dbReference type="Proteomes" id="UP000019384"/>
    </source>
</evidence>
<dbReference type="GO" id="GO:0005829">
    <property type="term" value="C:cytosol"/>
    <property type="evidence" value="ECO:0007669"/>
    <property type="project" value="EnsemblFungi"/>
</dbReference>
<dbReference type="RefSeq" id="XP_022461454.1">
    <property type="nucleotide sequence ID" value="XM_022600654.1"/>
</dbReference>
<proteinExistence type="inferred from homology"/>
<dbReference type="SUPFAM" id="SSF55770">
    <property type="entry name" value="Profilin (actin-binding protein)"/>
    <property type="match status" value="1"/>
</dbReference>
<evidence type="ECO:0000256" key="2">
    <source>
        <dbReference type="ARBA" id="ARBA00010058"/>
    </source>
</evidence>
<organism evidence="7 8">
    <name type="scientific">Kuraishia capsulata CBS 1993</name>
    <dbReference type="NCBI Taxonomy" id="1382522"/>
    <lineage>
        <taxon>Eukaryota</taxon>
        <taxon>Fungi</taxon>
        <taxon>Dikarya</taxon>
        <taxon>Ascomycota</taxon>
        <taxon>Saccharomycotina</taxon>
        <taxon>Pichiomycetes</taxon>
        <taxon>Pichiales</taxon>
        <taxon>Pichiaceae</taxon>
        <taxon>Kuraishia</taxon>
    </lineage>
</organism>
<dbReference type="GeneID" id="34522842"/>
<dbReference type="GO" id="GO:0003785">
    <property type="term" value="F:actin monomer binding"/>
    <property type="evidence" value="ECO:0007669"/>
    <property type="project" value="EnsemblFungi"/>
</dbReference>
<dbReference type="GO" id="GO:0005938">
    <property type="term" value="C:cell cortex"/>
    <property type="evidence" value="ECO:0007669"/>
    <property type="project" value="TreeGrafter"/>
</dbReference>
<evidence type="ECO:0000256" key="1">
    <source>
        <dbReference type="ARBA" id="ARBA00004245"/>
    </source>
</evidence>
<dbReference type="AlphaFoldDB" id="W6MRY1"/>
<name>W6MRY1_9ASCO</name>
<dbReference type="PRINTS" id="PR00392">
    <property type="entry name" value="PROFILIN"/>
</dbReference>
<protein>
    <recommendedName>
        <fullName evidence="6">Profilin</fullName>
    </recommendedName>
</protein>
<dbReference type="InterPro" id="IPR036140">
    <property type="entry name" value="PFN_sf"/>
</dbReference>
<dbReference type="GO" id="GO:1903475">
    <property type="term" value="P:mitotic actomyosin contractile ring assembly"/>
    <property type="evidence" value="ECO:0007669"/>
    <property type="project" value="EnsemblFungi"/>
</dbReference>
<comment type="similarity">
    <text evidence="2 6">Belongs to the profilin family.</text>
</comment>
<sequence length="117" mass="12530">MSWQAYTDNLVGTGKIDRAAIYGAAGDSQWATTNALTLGGNEIAELVKGFADASQLQTSGLHIQGQKYFLIRADPRSIYGKHTKQAILIGHYPTGVQAGEATKIVEQLADYLIGVGY</sequence>
<keyword evidence="5" id="KW-0206">Cytoskeleton</keyword>
<comment type="subcellular location">
    <subcellularLocation>
        <location evidence="1">Cytoplasm</location>
        <location evidence="1">Cytoskeleton</location>
    </subcellularLocation>
</comment>
<reference evidence="7" key="2">
    <citation type="submission" date="2014-02" db="EMBL/GenBank/DDBJ databases">
        <title>Complete DNA sequence of /Kuraishia capsulata/ illustrates novel genomic features among budding yeasts (/Saccharomycotina/).</title>
        <authorList>
            <person name="Morales L."/>
            <person name="Noel B."/>
            <person name="Porcel B."/>
            <person name="Marcet-Houben M."/>
            <person name="Hullo M-F."/>
            <person name="Sacerdot C."/>
            <person name="Tekaia F."/>
            <person name="Leh-Louis V."/>
            <person name="Despons L."/>
            <person name="Khanna V."/>
            <person name="Aury J-M."/>
            <person name="Barbe V."/>
            <person name="Couloux A."/>
            <person name="Labadie K."/>
            <person name="Pelletier E."/>
            <person name="Souciet J-L."/>
            <person name="Boekhout T."/>
            <person name="Gabaldon T."/>
            <person name="Wincker P."/>
            <person name="Dujon B."/>
        </authorList>
    </citation>
    <scope>NUCLEOTIDE SEQUENCE</scope>
    <source>
        <strain evidence="7">CBS 1993</strain>
    </source>
</reference>
<dbReference type="PANTHER" id="PTHR11604">
    <property type="entry name" value="PROFILIN"/>
    <property type="match status" value="1"/>
</dbReference>
<dbReference type="Proteomes" id="UP000019384">
    <property type="component" value="Unassembled WGS sequence"/>
</dbReference>
<evidence type="ECO:0000256" key="5">
    <source>
        <dbReference type="ARBA" id="ARBA00023212"/>
    </source>
</evidence>
<evidence type="ECO:0000256" key="4">
    <source>
        <dbReference type="ARBA" id="ARBA00023203"/>
    </source>
</evidence>
<keyword evidence="3" id="KW-0963">Cytoplasm</keyword>
<dbReference type="SMART" id="SM00392">
    <property type="entry name" value="PROF"/>
    <property type="match status" value="1"/>
</dbReference>
<dbReference type="EMBL" id="HG793130">
    <property type="protein sequence ID" value="CDK29469.1"/>
    <property type="molecule type" value="Genomic_DNA"/>
</dbReference>
<dbReference type="STRING" id="1382522.W6MRY1"/>
<dbReference type="Pfam" id="PF00235">
    <property type="entry name" value="Profilin"/>
    <property type="match status" value="1"/>
</dbReference>
<dbReference type="OrthoDB" id="421374at2759"/>
<dbReference type="GO" id="GO:0090338">
    <property type="term" value="P:positive regulation of formin-nucleated actin cable assembly"/>
    <property type="evidence" value="ECO:0007669"/>
    <property type="project" value="EnsemblFungi"/>
</dbReference>
<dbReference type="InterPro" id="IPR027310">
    <property type="entry name" value="Profilin_CS"/>
</dbReference>
<dbReference type="InterPro" id="IPR005455">
    <property type="entry name" value="PFN_euk"/>
</dbReference>
<reference evidence="7" key="1">
    <citation type="submission" date="2013-12" db="EMBL/GenBank/DDBJ databases">
        <authorList>
            <person name="Genoscope - CEA"/>
        </authorList>
    </citation>
    <scope>NUCLEOTIDE SEQUENCE</scope>
    <source>
        <strain evidence="7">CBS 1993</strain>
    </source>
</reference>
<dbReference type="GO" id="GO:0005546">
    <property type="term" value="F:phosphatidylinositol-4,5-bisphosphate binding"/>
    <property type="evidence" value="ECO:0007669"/>
    <property type="project" value="EnsemblFungi"/>
</dbReference>
<dbReference type="HOGENOM" id="CLU_120772_1_0_1"/>
<dbReference type="PROSITE" id="PS00414">
    <property type="entry name" value="PROFILIN"/>
    <property type="match status" value="1"/>
</dbReference>
<evidence type="ECO:0000256" key="6">
    <source>
        <dbReference type="RuleBase" id="RU003909"/>
    </source>
</evidence>
<dbReference type="Gene3D" id="3.30.450.30">
    <property type="entry name" value="Dynein light chain 2a, cytoplasmic"/>
    <property type="match status" value="1"/>
</dbReference>
<dbReference type="CDD" id="cd00148">
    <property type="entry name" value="PROF"/>
    <property type="match status" value="1"/>
</dbReference>
<dbReference type="PANTHER" id="PTHR11604:SF0">
    <property type="entry name" value="PROFILIN"/>
    <property type="match status" value="1"/>
</dbReference>
<keyword evidence="4 6" id="KW-0009">Actin-binding</keyword>
<dbReference type="InterPro" id="IPR048278">
    <property type="entry name" value="PFN"/>
</dbReference>
<keyword evidence="8" id="KW-1185">Reference proteome</keyword>
<gene>
    <name evidence="7" type="ORF">KUCA_T00005457001</name>
</gene>
<dbReference type="GO" id="GO:0140311">
    <property type="term" value="F:protein sequestering activity"/>
    <property type="evidence" value="ECO:0007669"/>
    <property type="project" value="EnsemblFungi"/>
</dbReference>